<dbReference type="EMBL" id="JAQQXP010000001">
    <property type="protein sequence ID" value="MDC8829675.1"/>
    <property type="molecule type" value="Genomic_DNA"/>
</dbReference>
<keyword evidence="2" id="KW-0378">Hydrolase</keyword>
<dbReference type="SUPFAM" id="SSF53474">
    <property type="entry name" value="alpha/beta-Hydrolases"/>
    <property type="match status" value="1"/>
</dbReference>
<dbReference type="Gene3D" id="3.40.50.1820">
    <property type="entry name" value="alpha/beta hydrolase"/>
    <property type="match status" value="1"/>
</dbReference>
<dbReference type="GO" id="GO:0016787">
    <property type="term" value="F:hydrolase activity"/>
    <property type="evidence" value="ECO:0007669"/>
    <property type="project" value="UniProtKB-KW"/>
</dbReference>
<proteinExistence type="predicted"/>
<protein>
    <submittedName>
        <fullName evidence="2">Alpha/beta hydrolase</fullName>
    </submittedName>
</protein>
<dbReference type="PANTHER" id="PTHR12277">
    <property type="entry name" value="ALPHA/BETA HYDROLASE DOMAIN-CONTAINING PROTEIN"/>
    <property type="match status" value="1"/>
</dbReference>
<gene>
    <name evidence="2" type="ORF">OIK42_02755</name>
</gene>
<accession>A0ABT5KY25</accession>
<sequence>MHRQLWLLLIALLSLALVTGCVIQVTPQNLIYQSSAVEKLDLTAFRNKAYQGEMSVAVKTVSVTSEGGYKIRGIQALYHNARVNILIFGGNGMSINKSANIVHRFGAIPANVMWFDYPGVGISDKPVKLNSAAMMADALAVYDFATETLRNDKPFIVHGIELGSTVAATIATERNLDGLVLQGPIVNLSQLIKDNSPGMFTRWRLSDELRSVDNAYQIARYKGPLLIMVGEKDLTTPPKYSEILYRVSSSENKNLVVIEGAGHNKLMDSPIALDAYRSFIKSL</sequence>
<dbReference type="Proteomes" id="UP001218788">
    <property type="component" value="Unassembled WGS sequence"/>
</dbReference>
<dbReference type="RefSeq" id="WP_273638183.1">
    <property type="nucleotide sequence ID" value="NZ_JAQQXP010000001.1"/>
</dbReference>
<organism evidence="2 3">
    <name type="scientific">Alteromonas gilva</name>
    <dbReference type="NCBI Taxonomy" id="2987522"/>
    <lineage>
        <taxon>Bacteria</taxon>
        <taxon>Pseudomonadati</taxon>
        <taxon>Pseudomonadota</taxon>
        <taxon>Gammaproteobacteria</taxon>
        <taxon>Alteromonadales</taxon>
        <taxon>Alteromonadaceae</taxon>
        <taxon>Alteromonas/Salinimonas group</taxon>
        <taxon>Alteromonas</taxon>
    </lineage>
</organism>
<dbReference type="PROSITE" id="PS51257">
    <property type="entry name" value="PROKAR_LIPOPROTEIN"/>
    <property type="match status" value="1"/>
</dbReference>
<evidence type="ECO:0000313" key="2">
    <source>
        <dbReference type="EMBL" id="MDC8829675.1"/>
    </source>
</evidence>
<dbReference type="InterPro" id="IPR022742">
    <property type="entry name" value="Hydrolase_4"/>
</dbReference>
<name>A0ABT5KY25_9ALTE</name>
<feature type="domain" description="Serine aminopeptidase S33" evidence="1">
    <location>
        <begin position="81"/>
        <end position="191"/>
    </location>
</feature>
<evidence type="ECO:0000259" key="1">
    <source>
        <dbReference type="Pfam" id="PF12146"/>
    </source>
</evidence>
<evidence type="ECO:0000313" key="3">
    <source>
        <dbReference type="Proteomes" id="UP001218788"/>
    </source>
</evidence>
<dbReference type="Pfam" id="PF12146">
    <property type="entry name" value="Hydrolase_4"/>
    <property type="match status" value="1"/>
</dbReference>
<dbReference type="InterPro" id="IPR029058">
    <property type="entry name" value="AB_hydrolase_fold"/>
</dbReference>
<comment type="caution">
    <text evidence="2">The sequence shown here is derived from an EMBL/GenBank/DDBJ whole genome shotgun (WGS) entry which is preliminary data.</text>
</comment>
<reference evidence="2 3" key="1">
    <citation type="submission" date="2022-10" db="EMBL/GenBank/DDBJ databases">
        <title>Alteromonas sp. chi3 Genome sequencing.</title>
        <authorList>
            <person name="Park S."/>
        </authorList>
    </citation>
    <scope>NUCLEOTIDE SEQUENCE [LARGE SCALE GENOMIC DNA]</scope>
    <source>
        <strain evidence="3">chi3</strain>
    </source>
</reference>
<keyword evidence="3" id="KW-1185">Reference proteome</keyword>